<dbReference type="CDD" id="cd18808">
    <property type="entry name" value="SF1_C_Upf1"/>
    <property type="match status" value="1"/>
</dbReference>
<name>A0AAV2I553_LYMST</name>
<feature type="domain" description="ZNFX1" evidence="5">
    <location>
        <begin position="76"/>
        <end position="174"/>
    </location>
</feature>
<dbReference type="FunFam" id="3.40.50.300:FF:001366">
    <property type="entry name" value="ATP binding protein, putative"/>
    <property type="match status" value="1"/>
</dbReference>
<evidence type="ECO:0000256" key="2">
    <source>
        <dbReference type="SAM" id="MobiDB-lite"/>
    </source>
</evidence>
<dbReference type="InterPro" id="IPR041679">
    <property type="entry name" value="DNA2/NAM7-like_C"/>
</dbReference>
<dbReference type="GO" id="GO:0004386">
    <property type="term" value="F:helicase activity"/>
    <property type="evidence" value="ECO:0007669"/>
    <property type="project" value="InterPro"/>
</dbReference>
<comment type="caution">
    <text evidence="6">The sequence shown here is derived from an EMBL/GenBank/DDBJ whole genome shotgun (WGS) entry which is preliminary data.</text>
</comment>
<protein>
    <recommendedName>
        <fullName evidence="8">NFX1-type zinc finger-containing protein 1</fullName>
    </recommendedName>
</protein>
<feature type="coiled-coil region" evidence="1">
    <location>
        <begin position="367"/>
        <end position="394"/>
    </location>
</feature>
<proteinExistence type="predicted"/>
<evidence type="ECO:0008006" key="8">
    <source>
        <dbReference type="Google" id="ProtNLM"/>
    </source>
</evidence>
<feature type="domain" description="DNA2/NAM7 helicase-like C-terminal" evidence="4">
    <location>
        <begin position="700"/>
        <end position="878"/>
    </location>
</feature>
<evidence type="ECO:0000259" key="3">
    <source>
        <dbReference type="Pfam" id="PF13086"/>
    </source>
</evidence>
<dbReference type="PANTHER" id="PTHR10887:SF341">
    <property type="entry name" value="NFX1-TYPE ZINC FINGER-CONTAINING PROTEIN 1"/>
    <property type="match status" value="1"/>
</dbReference>
<dbReference type="GO" id="GO:0031048">
    <property type="term" value="P:regulatory ncRNA-mediated heterochromatin formation"/>
    <property type="evidence" value="ECO:0007669"/>
    <property type="project" value="TreeGrafter"/>
</dbReference>
<dbReference type="CDD" id="cd17936">
    <property type="entry name" value="EEXXEc_NFX1"/>
    <property type="match status" value="1"/>
</dbReference>
<dbReference type="EMBL" id="CAXITT010000379">
    <property type="protein sequence ID" value="CAL1540380.1"/>
    <property type="molecule type" value="Genomic_DNA"/>
</dbReference>
<dbReference type="SUPFAM" id="SSF52540">
    <property type="entry name" value="P-loop containing nucleoside triphosphate hydrolases"/>
    <property type="match status" value="1"/>
</dbReference>
<dbReference type="InterPro" id="IPR057373">
    <property type="entry name" value="ZNFX1"/>
</dbReference>
<gene>
    <name evidence="6" type="ORF">GSLYS_00014029001</name>
</gene>
<feature type="domain" description="DNA2/NAM7 helicase helicase" evidence="3">
    <location>
        <begin position="257"/>
        <end position="687"/>
    </location>
</feature>
<evidence type="ECO:0000256" key="1">
    <source>
        <dbReference type="SAM" id="Coils"/>
    </source>
</evidence>
<dbReference type="Pfam" id="PF25396">
    <property type="entry name" value="ZNFX1"/>
    <property type="match status" value="1"/>
</dbReference>
<dbReference type="InterPro" id="IPR047187">
    <property type="entry name" value="SF1_C_Upf1"/>
</dbReference>
<evidence type="ECO:0000259" key="4">
    <source>
        <dbReference type="Pfam" id="PF13087"/>
    </source>
</evidence>
<dbReference type="Gene3D" id="3.40.50.300">
    <property type="entry name" value="P-loop containing nucleotide triphosphate hydrolases"/>
    <property type="match status" value="3"/>
</dbReference>
<sequence>MPPDDVDSLSVIPTASDLHSTSTPFVRPAVITGTYRDIDHYIDVQFRLLREDFMYPLRQGISGLRKNEGRKSDTSTQLRMYYGVLIVGTQFNHGYNQLLEFDVSKLKYVNWKHDKRFMHGSLVCLSKDLFQNVVVAVVVDSDDAERGRISVNVREGLAIVLNSTVDDVFIMAESVTYFEPYNQVLHGIREMKTQLPFQDIILHCNKQLKPPKYLLPSGGVKAIPHYNLADLLAHDEQSFKVPVLTTVKWPPAGVMCLNASQGEAVKLALTKELAIIQGPPGTGKTFVGLKVLQILLKNKHEVARNVENANDPILIVCYTNHALDQFLEGILEFLPKGIVRVGGSCKSAKLEQCNLKNIRRQMGRPRIEFDDSEIREVEKDINATKREKETLNIGIRSENVLKDFMLESHYTSLVEGSESRPEISGKMSLWLNTSHLSPIQAMPKLIQQRLVELVLNDIEILTKEIRLVNRDQNSSKISSASADLNSGSKKKCIDKNNQHRSNSKREAVADVWLSVIGRAHELKIEESDTDKRVGINKSGGKSQSLAFKEATDKLLTSETLSVQEESSIEDLWSLKPETKFSLYKLWLKRYKESLIDKMKELVKKQEQLFKFKKNKDTEQTLSLLKSAQVIGMTTTGAAKHRAVLQALGCRIIVVEEAAEVLESHIVTALNKKCNHLILIGDHQQLRPNPAVYHLAVHFGLEVSMFERLIKNNIPHVTLNVQHRMRPEIAKLMKHIYPDLENDTSVYDFENVRGISKNIFFIKHTMRESQADKSFSRSNTHEANYVVSLLHYLINQGYEPGQITILATYVGQVTVIKNLLKRKDVRVSAVDDFQGEENDIILLSLVRSNQEQNAGFLKTDNRVCVALSRAKKGLYVLGNFKLLASQSKLWAKIVATAENDEIIGSGLPVFCPNHPKTTRQLVSVTDFDKCPEGGCGRPCGFRLPCGHTCELTCHGYDLSHAEYECKKPCTTRCADGHPCKLPCFRDCGACQVPVRKKMPDCDHEDVVLCSVAPKDAVCSQKCSHVLPCGHQCSGKCGLCKANLKHFQCPILMEHTFSPCGHTYDIPCHQVNSNIRCGQVCQDTLSCGHKCTGTCSSCLQGAVHTMCSQECQAILPCGHKCHGMCGTVCKPCPETCTFKCRHTSCKNATGKHKHTCGEPCLPCQEKCVRKCRHSLSKKLCSQSWSRRPCQQKCERKNRRYNRGGAGAKRTFCDHTCAGVCGELCVCDICDQVNTIEKLVERAEASKGPRLILKIPSCEHVFYVDELDAYIGSFDPDGTSLLVCPKCSKPITTCLRYEDVIN</sequence>
<accession>A0AAV2I553</accession>
<dbReference type="Proteomes" id="UP001497497">
    <property type="component" value="Unassembled WGS sequence"/>
</dbReference>
<keyword evidence="1" id="KW-0175">Coiled coil</keyword>
<dbReference type="Pfam" id="PF13087">
    <property type="entry name" value="AAA_12"/>
    <property type="match status" value="1"/>
</dbReference>
<dbReference type="InterPro" id="IPR041677">
    <property type="entry name" value="DNA2/NAM7_AAA_11"/>
</dbReference>
<feature type="coiled-coil region" evidence="1">
    <location>
        <begin position="587"/>
        <end position="615"/>
    </location>
</feature>
<feature type="non-terminal residue" evidence="6">
    <location>
        <position position="1299"/>
    </location>
</feature>
<evidence type="ECO:0000313" key="7">
    <source>
        <dbReference type="Proteomes" id="UP001497497"/>
    </source>
</evidence>
<feature type="compositionally biased region" description="Polar residues" evidence="2">
    <location>
        <begin position="476"/>
        <end position="487"/>
    </location>
</feature>
<evidence type="ECO:0000259" key="5">
    <source>
        <dbReference type="Pfam" id="PF25396"/>
    </source>
</evidence>
<dbReference type="GO" id="GO:0031380">
    <property type="term" value="C:nuclear RNA-directed RNA polymerase complex"/>
    <property type="evidence" value="ECO:0007669"/>
    <property type="project" value="TreeGrafter"/>
</dbReference>
<evidence type="ECO:0000313" key="6">
    <source>
        <dbReference type="EMBL" id="CAL1540380.1"/>
    </source>
</evidence>
<feature type="region of interest" description="Disordered" evidence="2">
    <location>
        <begin position="476"/>
        <end position="500"/>
    </location>
</feature>
<feature type="compositionally biased region" description="Basic and acidic residues" evidence="2">
    <location>
        <begin position="491"/>
        <end position="500"/>
    </location>
</feature>
<organism evidence="6 7">
    <name type="scientific">Lymnaea stagnalis</name>
    <name type="common">Great pond snail</name>
    <name type="synonym">Helix stagnalis</name>
    <dbReference type="NCBI Taxonomy" id="6523"/>
    <lineage>
        <taxon>Eukaryota</taxon>
        <taxon>Metazoa</taxon>
        <taxon>Spiralia</taxon>
        <taxon>Lophotrochozoa</taxon>
        <taxon>Mollusca</taxon>
        <taxon>Gastropoda</taxon>
        <taxon>Heterobranchia</taxon>
        <taxon>Euthyneura</taxon>
        <taxon>Panpulmonata</taxon>
        <taxon>Hygrophila</taxon>
        <taxon>Lymnaeoidea</taxon>
        <taxon>Lymnaeidae</taxon>
        <taxon>Lymnaea</taxon>
    </lineage>
</organism>
<dbReference type="Pfam" id="PF13086">
    <property type="entry name" value="AAA_11"/>
    <property type="match status" value="1"/>
</dbReference>
<dbReference type="InterPro" id="IPR027417">
    <property type="entry name" value="P-loop_NTPase"/>
</dbReference>
<reference evidence="6 7" key="1">
    <citation type="submission" date="2024-04" db="EMBL/GenBank/DDBJ databases">
        <authorList>
            <consortium name="Genoscope - CEA"/>
            <person name="William W."/>
        </authorList>
    </citation>
    <scope>NUCLEOTIDE SEQUENCE [LARGE SCALE GENOMIC DNA]</scope>
</reference>
<dbReference type="PANTHER" id="PTHR10887">
    <property type="entry name" value="DNA2/NAM7 HELICASE FAMILY"/>
    <property type="match status" value="1"/>
</dbReference>
<dbReference type="InterPro" id="IPR045055">
    <property type="entry name" value="DNA2/NAM7-like"/>
</dbReference>
<keyword evidence="7" id="KW-1185">Reference proteome</keyword>